<keyword evidence="3" id="KW-1185">Reference proteome</keyword>
<dbReference type="PROSITE" id="PS51257">
    <property type="entry name" value="PROKAR_LIPOPROTEIN"/>
    <property type="match status" value="1"/>
</dbReference>
<feature type="domain" description="PKD" evidence="1">
    <location>
        <begin position="54"/>
        <end position="114"/>
    </location>
</feature>
<dbReference type="RefSeq" id="WP_201922798.1">
    <property type="nucleotide sequence ID" value="NZ_JAERQG010000003.1"/>
</dbReference>
<accession>A0A937DJX0</accession>
<dbReference type="InterPro" id="IPR022409">
    <property type="entry name" value="PKD/Chitinase_dom"/>
</dbReference>
<protein>
    <recommendedName>
        <fullName evidence="1">PKD domain-containing protein</fullName>
    </recommendedName>
</protein>
<gene>
    <name evidence="2" type="ORF">JKP34_14130</name>
</gene>
<dbReference type="InterPro" id="IPR035986">
    <property type="entry name" value="PKD_dom_sf"/>
</dbReference>
<dbReference type="Pfam" id="PF18911">
    <property type="entry name" value="PKD_4"/>
    <property type="match status" value="1"/>
</dbReference>
<evidence type="ECO:0000313" key="2">
    <source>
        <dbReference type="EMBL" id="MBL0766400.1"/>
    </source>
</evidence>
<dbReference type="EMBL" id="JAERQG010000003">
    <property type="protein sequence ID" value="MBL0766400.1"/>
    <property type="molecule type" value="Genomic_DNA"/>
</dbReference>
<name>A0A937DJX0_9BACT</name>
<dbReference type="InterPro" id="IPR000601">
    <property type="entry name" value="PKD_dom"/>
</dbReference>
<evidence type="ECO:0000259" key="1">
    <source>
        <dbReference type="PROSITE" id="PS50093"/>
    </source>
</evidence>
<dbReference type="SUPFAM" id="SSF49299">
    <property type="entry name" value="PKD domain"/>
    <property type="match status" value="1"/>
</dbReference>
<dbReference type="InterPro" id="IPR013783">
    <property type="entry name" value="Ig-like_fold"/>
</dbReference>
<sequence>MKSININSFSIVAGFLMIFGGISCTPDDEELGLGPKAEAAFTITDISTQNSKNTYVLQSTTEKGFSYKWNLGNGNEFVGEATDTVTYDDRGTYEVTLTVLSAGGYSTATQTVDVANDAVTGSSAVSGGDMENEEAWSFTASGNTEINYTFSDGALNVTNGNPAQSTLAIWQAVELKGGRAYQFDASVKGSGMTNSWLEVILLQDEPEEGSDPSGDVFTGLNTWTGCGNDAFDTTLGELSCLGDGKVNIATDGTYYLVIKTGSWDGNLGENGLWLDDIQFVAQPRLLEGDNILEGSDMENPAAWTVTDMGMALTDVEFTDGVMKFSNGTSSVQTNVGVWQAVDVTAGQIYKFKALVNNAGATGSWNEYYVSGTAPEDGVDYTTGRIEIGNTTSFSDSGTVYVLIKVGSWDGNLGADGVTVDDVELVEMN</sequence>
<evidence type="ECO:0000313" key="3">
    <source>
        <dbReference type="Proteomes" id="UP000642920"/>
    </source>
</evidence>
<comment type="caution">
    <text evidence="2">The sequence shown here is derived from an EMBL/GenBank/DDBJ whole genome shotgun (WGS) entry which is preliminary data.</text>
</comment>
<dbReference type="Gene3D" id="2.60.120.260">
    <property type="entry name" value="Galactose-binding domain-like"/>
    <property type="match status" value="1"/>
</dbReference>
<dbReference type="PROSITE" id="PS50093">
    <property type="entry name" value="PKD"/>
    <property type="match status" value="1"/>
</dbReference>
<dbReference type="Gene3D" id="2.60.40.10">
    <property type="entry name" value="Immunoglobulins"/>
    <property type="match status" value="1"/>
</dbReference>
<dbReference type="Proteomes" id="UP000642920">
    <property type="component" value="Unassembled WGS sequence"/>
</dbReference>
<dbReference type="SMART" id="SM00089">
    <property type="entry name" value="PKD"/>
    <property type="match status" value="1"/>
</dbReference>
<reference evidence="2" key="1">
    <citation type="submission" date="2021-01" db="EMBL/GenBank/DDBJ databases">
        <title>Marivirga sp. nov., isolated from intertidal surface sediments.</title>
        <authorList>
            <person name="Zhang M."/>
        </authorList>
    </citation>
    <scope>NUCLEOTIDE SEQUENCE</scope>
    <source>
        <strain evidence="2">SM1354</strain>
    </source>
</reference>
<proteinExistence type="predicted"/>
<dbReference type="AlphaFoldDB" id="A0A937DJX0"/>
<dbReference type="CDD" id="cd00146">
    <property type="entry name" value="PKD"/>
    <property type="match status" value="1"/>
</dbReference>
<organism evidence="2 3">
    <name type="scientific">Marivirga atlantica</name>
    <dbReference type="NCBI Taxonomy" id="1548457"/>
    <lineage>
        <taxon>Bacteria</taxon>
        <taxon>Pseudomonadati</taxon>
        <taxon>Bacteroidota</taxon>
        <taxon>Cytophagia</taxon>
        <taxon>Cytophagales</taxon>
        <taxon>Marivirgaceae</taxon>
        <taxon>Marivirga</taxon>
    </lineage>
</organism>